<name>A0AAN7N158_TRANT</name>
<evidence type="ECO:0000256" key="2">
    <source>
        <dbReference type="ARBA" id="ARBA00022679"/>
    </source>
</evidence>
<dbReference type="PROSITE" id="PS00107">
    <property type="entry name" value="PROTEIN_KINASE_ATP"/>
    <property type="match status" value="1"/>
</dbReference>
<sequence length="102" mass="10911">MVKNHAGYHASESASKGGQAVKIQPIEVSAIQMDELKEITENFGADALIGEGSYGRVYYGVLKTERPAAIKKLDASKQHDHESLAQVAQMLLAGVNDIAAET</sequence>
<keyword evidence="9" id="KW-1185">Reference proteome</keyword>
<dbReference type="AlphaFoldDB" id="A0AAN7N158"/>
<dbReference type="PANTHER" id="PTHR47983:SF3">
    <property type="entry name" value="OS05G0135800 PROTEIN"/>
    <property type="match status" value="1"/>
</dbReference>
<protein>
    <recommendedName>
        <fullName evidence="10">Protein kinase domain-containing protein</fullName>
    </recommendedName>
</protein>
<evidence type="ECO:0000256" key="1">
    <source>
        <dbReference type="ARBA" id="ARBA00022553"/>
    </source>
</evidence>
<dbReference type="GO" id="GO:0016301">
    <property type="term" value="F:kinase activity"/>
    <property type="evidence" value="ECO:0007669"/>
    <property type="project" value="UniProtKB-KW"/>
</dbReference>
<feature type="binding site" evidence="6">
    <location>
        <position position="72"/>
    </location>
    <ligand>
        <name>ATP</name>
        <dbReference type="ChEBI" id="CHEBI:30616"/>
    </ligand>
</feature>
<evidence type="ECO:0000256" key="5">
    <source>
        <dbReference type="ARBA" id="ARBA00022840"/>
    </source>
</evidence>
<dbReference type="Gene3D" id="3.30.200.20">
    <property type="entry name" value="Phosphorylase Kinase, domain 1"/>
    <property type="match status" value="1"/>
</dbReference>
<comment type="caution">
    <text evidence="8">The sequence shown here is derived from an EMBL/GenBank/DDBJ whole genome shotgun (WGS) entry which is preliminary data.</text>
</comment>
<reference evidence="8 9" key="1">
    <citation type="journal article" date="2023" name="Hortic Res">
        <title>Pangenome of water caltrop reveals structural variations and asymmetric subgenome divergence after allopolyploidization.</title>
        <authorList>
            <person name="Zhang X."/>
            <person name="Chen Y."/>
            <person name="Wang L."/>
            <person name="Yuan Y."/>
            <person name="Fang M."/>
            <person name="Shi L."/>
            <person name="Lu R."/>
            <person name="Comes H.P."/>
            <person name="Ma Y."/>
            <person name="Chen Y."/>
            <person name="Huang G."/>
            <person name="Zhou Y."/>
            <person name="Zheng Z."/>
            <person name="Qiu Y."/>
        </authorList>
    </citation>
    <scope>NUCLEOTIDE SEQUENCE [LARGE SCALE GENOMIC DNA]</scope>
    <source>
        <strain evidence="8">F231</strain>
    </source>
</reference>
<dbReference type="EMBL" id="JAXQNO010000002">
    <property type="protein sequence ID" value="KAK4802088.1"/>
    <property type="molecule type" value="Genomic_DNA"/>
</dbReference>
<proteinExistence type="predicted"/>
<dbReference type="GO" id="GO:0005524">
    <property type="term" value="F:ATP binding"/>
    <property type="evidence" value="ECO:0007669"/>
    <property type="project" value="UniProtKB-UniRule"/>
</dbReference>
<gene>
    <name evidence="8" type="ORF">SAY86_000291</name>
</gene>
<keyword evidence="3 6" id="KW-0547">Nucleotide-binding</keyword>
<dbReference type="Proteomes" id="UP001346149">
    <property type="component" value="Unassembled WGS sequence"/>
</dbReference>
<evidence type="ECO:0000256" key="6">
    <source>
        <dbReference type="PROSITE-ProRule" id="PRU10141"/>
    </source>
</evidence>
<evidence type="ECO:0000256" key="7">
    <source>
        <dbReference type="SAM" id="MobiDB-lite"/>
    </source>
</evidence>
<dbReference type="PANTHER" id="PTHR47983">
    <property type="entry name" value="PTO-INTERACTING PROTEIN 1-LIKE"/>
    <property type="match status" value="1"/>
</dbReference>
<keyword evidence="4" id="KW-0418">Kinase</keyword>
<keyword evidence="1" id="KW-0597">Phosphoprotein</keyword>
<evidence type="ECO:0000313" key="8">
    <source>
        <dbReference type="EMBL" id="KAK4802088.1"/>
    </source>
</evidence>
<dbReference type="InterPro" id="IPR052101">
    <property type="entry name" value="Plant_StressResp_Kinase"/>
</dbReference>
<evidence type="ECO:0000313" key="9">
    <source>
        <dbReference type="Proteomes" id="UP001346149"/>
    </source>
</evidence>
<dbReference type="InterPro" id="IPR011009">
    <property type="entry name" value="Kinase-like_dom_sf"/>
</dbReference>
<keyword evidence="5 6" id="KW-0067">ATP-binding</keyword>
<accession>A0AAN7N158</accession>
<evidence type="ECO:0000256" key="3">
    <source>
        <dbReference type="ARBA" id="ARBA00022741"/>
    </source>
</evidence>
<feature type="region of interest" description="Disordered" evidence="7">
    <location>
        <begin position="1"/>
        <end position="20"/>
    </location>
</feature>
<organism evidence="8 9">
    <name type="scientific">Trapa natans</name>
    <name type="common">Water chestnut</name>
    <dbReference type="NCBI Taxonomy" id="22666"/>
    <lineage>
        <taxon>Eukaryota</taxon>
        <taxon>Viridiplantae</taxon>
        <taxon>Streptophyta</taxon>
        <taxon>Embryophyta</taxon>
        <taxon>Tracheophyta</taxon>
        <taxon>Spermatophyta</taxon>
        <taxon>Magnoliopsida</taxon>
        <taxon>eudicotyledons</taxon>
        <taxon>Gunneridae</taxon>
        <taxon>Pentapetalae</taxon>
        <taxon>rosids</taxon>
        <taxon>malvids</taxon>
        <taxon>Myrtales</taxon>
        <taxon>Lythraceae</taxon>
        <taxon>Trapa</taxon>
    </lineage>
</organism>
<evidence type="ECO:0000256" key="4">
    <source>
        <dbReference type="ARBA" id="ARBA00022777"/>
    </source>
</evidence>
<dbReference type="InterPro" id="IPR017441">
    <property type="entry name" value="Protein_kinase_ATP_BS"/>
</dbReference>
<keyword evidence="2" id="KW-0808">Transferase</keyword>
<evidence type="ECO:0008006" key="10">
    <source>
        <dbReference type="Google" id="ProtNLM"/>
    </source>
</evidence>
<dbReference type="SUPFAM" id="SSF56112">
    <property type="entry name" value="Protein kinase-like (PK-like)"/>
    <property type="match status" value="1"/>
</dbReference>